<dbReference type="Pfam" id="PF03861">
    <property type="entry name" value="ANTAR"/>
    <property type="match status" value="1"/>
</dbReference>
<dbReference type="Gene3D" id="3.30.450.20">
    <property type="entry name" value="PAS domain"/>
    <property type="match status" value="1"/>
</dbReference>
<protein>
    <submittedName>
        <fullName evidence="2">ANTAR domain-containing protein</fullName>
    </submittedName>
</protein>
<evidence type="ECO:0000259" key="1">
    <source>
        <dbReference type="PROSITE" id="PS50921"/>
    </source>
</evidence>
<comment type="caution">
    <text evidence="2">The sequence shown here is derived from an EMBL/GenBank/DDBJ whole genome shotgun (WGS) entry which is preliminary data.</text>
</comment>
<dbReference type="PROSITE" id="PS50921">
    <property type="entry name" value="ANTAR"/>
    <property type="match status" value="1"/>
</dbReference>
<evidence type="ECO:0000313" key="2">
    <source>
        <dbReference type="EMBL" id="RYP82374.1"/>
    </source>
</evidence>
<proteinExistence type="predicted"/>
<dbReference type="Gene3D" id="1.10.10.10">
    <property type="entry name" value="Winged helix-like DNA-binding domain superfamily/Winged helix DNA-binding domain"/>
    <property type="match status" value="1"/>
</dbReference>
<feature type="domain" description="ANTAR" evidence="1">
    <location>
        <begin position="176"/>
        <end position="237"/>
    </location>
</feature>
<reference evidence="2 3" key="1">
    <citation type="submission" date="2019-01" db="EMBL/GenBank/DDBJ databases">
        <title>Nocardioides guangzhouensis sp. nov., an actinobacterium isolated from soil.</title>
        <authorList>
            <person name="Fu Y."/>
            <person name="Cai Y."/>
            <person name="Lin Z."/>
            <person name="Chen P."/>
        </authorList>
    </citation>
    <scope>NUCLEOTIDE SEQUENCE [LARGE SCALE GENOMIC DNA]</scope>
    <source>
        <strain evidence="2 3">130</strain>
    </source>
</reference>
<dbReference type="InterPro" id="IPR036388">
    <property type="entry name" value="WH-like_DNA-bd_sf"/>
</dbReference>
<dbReference type="OrthoDB" id="7466251at2"/>
<dbReference type="SMART" id="SM01012">
    <property type="entry name" value="ANTAR"/>
    <property type="match status" value="1"/>
</dbReference>
<name>A0A4Q4Z611_9ACTN</name>
<evidence type="ECO:0000313" key="3">
    <source>
        <dbReference type="Proteomes" id="UP000295198"/>
    </source>
</evidence>
<dbReference type="InterPro" id="IPR005561">
    <property type="entry name" value="ANTAR"/>
</dbReference>
<organism evidence="2 3">
    <name type="scientific">Nocardioides guangzhouensis</name>
    <dbReference type="NCBI Taxonomy" id="2497878"/>
    <lineage>
        <taxon>Bacteria</taxon>
        <taxon>Bacillati</taxon>
        <taxon>Actinomycetota</taxon>
        <taxon>Actinomycetes</taxon>
        <taxon>Propionibacteriales</taxon>
        <taxon>Nocardioidaceae</taxon>
        <taxon>Nocardioides</taxon>
    </lineage>
</organism>
<dbReference type="AlphaFoldDB" id="A0A4Q4Z611"/>
<accession>A0A4Q4Z611</accession>
<dbReference type="EMBL" id="SDKM01000048">
    <property type="protein sequence ID" value="RYP82374.1"/>
    <property type="molecule type" value="Genomic_DNA"/>
</dbReference>
<dbReference type="InterPro" id="IPR011006">
    <property type="entry name" value="CheY-like_superfamily"/>
</dbReference>
<keyword evidence="3" id="KW-1185">Reference proteome</keyword>
<dbReference type="SUPFAM" id="SSF52172">
    <property type="entry name" value="CheY-like"/>
    <property type="match status" value="1"/>
</dbReference>
<gene>
    <name evidence="2" type="ORF">EKO23_21835</name>
</gene>
<sequence>MTHPLEGRHRDPLFLSQSTPTVVLDDTMVIRAATPSYQRMTQRHEEELVSVGVFDAFPENPEGPGDSGRTLLGSLEHTLGRARGDVLMPIRYDIPDPTRPGRFMERTWVLVSTPVFDGERTIGVSIRVQDVSPLGDRLVGVLQDYADLLREQDLVSGAAQEAAASLFDVLGQMDDYAALGREVMHLRRALRTRPVIEQAKGIVMAERKCDDAAAFAVLRSMSQNSNVPLSQVAAAVVYQATRPR</sequence>
<dbReference type="GO" id="GO:0003723">
    <property type="term" value="F:RNA binding"/>
    <property type="evidence" value="ECO:0007669"/>
    <property type="project" value="InterPro"/>
</dbReference>
<dbReference type="Proteomes" id="UP000295198">
    <property type="component" value="Unassembled WGS sequence"/>
</dbReference>
<dbReference type="RefSeq" id="WP_134720601.1">
    <property type="nucleotide sequence ID" value="NZ_SDKM01000048.1"/>
</dbReference>